<feature type="compositionally biased region" description="Low complexity" evidence="1">
    <location>
        <begin position="442"/>
        <end position="455"/>
    </location>
</feature>
<dbReference type="Gene3D" id="3.20.20.80">
    <property type="entry name" value="Glycosidases"/>
    <property type="match status" value="1"/>
</dbReference>
<accession>A0AAE3AZD8</accession>
<feature type="domain" description="DUF4015" evidence="2">
    <location>
        <begin position="470"/>
        <end position="524"/>
    </location>
</feature>
<dbReference type="EMBL" id="JAJEQF010000043">
    <property type="protein sequence ID" value="MCC2168698.1"/>
    <property type="molecule type" value="Genomic_DNA"/>
</dbReference>
<comment type="caution">
    <text evidence="3">The sequence shown here is derived from an EMBL/GenBank/DDBJ whole genome shotgun (WGS) entry which is preliminary data.</text>
</comment>
<dbReference type="GO" id="GO:0016787">
    <property type="term" value="F:hydrolase activity"/>
    <property type="evidence" value="ECO:0007669"/>
    <property type="project" value="UniProtKB-KW"/>
</dbReference>
<keyword evidence="4" id="KW-1185">Reference proteome</keyword>
<dbReference type="AlphaFoldDB" id="A0AAE3AZD8"/>
<dbReference type="RefSeq" id="WP_308728847.1">
    <property type="nucleotide sequence ID" value="NZ_JAJEQF010000043.1"/>
</dbReference>
<evidence type="ECO:0000313" key="4">
    <source>
        <dbReference type="Proteomes" id="UP001199355"/>
    </source>
</evidence>
<proteinExistence type="predicted"/>
<gene>
    <name evidence="3" type="ORF">LKD45_13550</name>
</gene>
<sequence length="537" mass="57167">MGIKGDRPEGAADGQFCIRRKCRRLRCGVLAAVLAAGLCLSGCQGKNVETMAAFAEKEGTEDGTGAADSVDGEFGMSNESGAETTVDGDTAANPGASTGSVEDAATVKELNRVKVKGIYVSGPMAGTAGMDNLIALVDRTELNALVIDVKNDDGYLTCELDVPLAEQIGSEKHYIKDLPALVQTCKEKNIYLIARVVAFKDPILAEKMPEWSLHNSDGSIFRDKSGLAWVNPYRKEVWEYLASVGEAAIKAGFDEVQYDYVRFSTDSRMKQVDFGDSTKGRTKTEAISGFTLYASERIHAAGGRISADVYGVVIDSEEDQQIVGQNYVEMSRSLDAISPMIYPSHYGPYNYQIPVPDAQPYDTVLAAMQASKMVLAGLDPKTGKKPASADVSGNDAVDAAIVGGEAVSGNNAADAAADSQSTSGTTAVSGNDAAQDAKDAQAADGAQAAKDAAAKTPALNKEEIAQLDPTTGVQATVRPWLQDFTATWVKGHISYGPEEIRAQIQAVYDAGYEEWILWNAANRYTEGGLLTQEEEEQ</sequence>
<dbReference type="SUPFAM" id="SSF51445">
    <property type="entry name" value="(Trans)glycosidases"/>
    <property type="match status" value="1"/>
</dbReference>
<evidence type="ECO:0000259" key="2">
    <source>
        <dbReference type="Pfam" id="PF13200"/>
    </source>
</evidence>
<feature type="domain" description="DUF4015" evidence="2">
    <location>
        <begin position="117"/>
        <end position="378"/>
    </location>
</feature>
<protein>
    <submittedName>
        <fullName evidence="3">Glycoside hydrolase</fullName>
    </submittedName>
</protein>
<feature type="compositionally biased region" description="Low complexity" evidence="1">
    <location>
        <begin position="412"/>
        <end position="427"/>
    </location>
</feature>
<dbReference type="InterPro" id="IPR025275">
    <property type="entry name" value="DUF4015"/>
</dbReference>
<evidence type="ECO:0000256" key="1">
    <source>
        <dbReference type="SAM" id="MobiDB-lite"/>
    </source>
</evidence>
<organism evidence="3 4">
    <name type="scientific">Gallintestinimicrobium propionicum</name>
    <dbReference type="NCBI Taxonomy" id="2981770"/>
    <lineage>
        <taxon>Bacteria</taxon>
        <taxon>Bacillati</taxon>
        <taxon>Bacillota</taxon>
        <taxon>Clostridia</taxon>
        <taxon>Lachnospirales</taxon>
        <taxon>Lachnospiraceae</taxon>
        <taxon>Gallintestinimicrobium</taxon>
    </lineage>
</organism>
<feature type="region of interest" description="Disordered" evidence="1">
    <location>
        <begin position="57"/>
        <end position="100"/>
    </location>
</feature>
<reference evidence="3 4" key="1">
    <citation type="submission" date="2021-10" db="EMBL/GenBank/DDBJ databases">
        <title>Anaerobic single-cell dispensing facilitates the cultivation of human gut bacteria.</title>
        <authorList>
            <person name="Afrizal A."/>
        </authorList>
    </citation>
    <scope>NUCLEOTIDE SEQUENCE [LARGE SCALE GENOMIC DNA]</scope>
    <source>
        <strain evidence="3 4">CLA-AA-H244</strain>
    </source>
</reference>
<dbReference type="InterPro" id="IPR017853">
    <property type="entry name" value="GH"/>
</dbReference>
<dbReference type="Pfam" id="PF13200">
    <property type="entry name" value="DUF4015"/>
    <property type="match status" value="2"/>
</dbReference>
<dbReference type="Proteomes" id="UP001199355">
    <property type="component" value="Unassembled WGS sequence"/>
</dbReference>
<name>A0AAE3AZD8_9FIRM</name>
<evidence type="ECO:0000313" key="3">
    <source>
        <dbReference type="EMBL" id="MCC2168698.1"/>
    </source>
</evidence>
<feature type="region of interest" description="Disordered" evidence="1">
    <location>
        <begin position="412"/>
        <end position="467"/>
    </location>
</feature>
<keyword evidence="3" id="KW-0378">Hydrolase</keyword>